<evidence type="ECO:0000259" key="2">
    <source>
        <dbReference type="Pfam" id="PF09834"/>
    </source>
</evidence>
<keyword evidence="1" id="KW-0812">Transmembrane</keyword>
<keyword evidence="1" id="KW-1133">Transmembrane helix</keyword>
<dbReference type="InterPro" id="IPR018638">
    <property type="entry name" value="DUF2061_membrane"/>
</dbReference>
<name>A0A2P6ASV9_9GAMM</name>
<proteinExistence type="predicted"/>
<sequence>MRKTTSFAIVHFGVAFTVSYLLTGSVVIAGALALIEPMVNTVAFFIHDWTWDRFGSPAENVVTETRTA</sequence>
<evidence type="ECO:0000313" key="3">
    <source>
        <dbReference type="EMBL" id="PQA43676.1"/>
    </source>
</evidence>
<keyword evidence="1" id="KW-0472">Membrane</keyword>
<accession>A0A2P6ASV9</accession>
<evidence type="ECO:0000256" key="1">
    <source>
        <dbReference type="SAM" id="Phobius"/>
    </source>
</evidence>
<dbReference type="EMBL" id="PTQZ01000094">
    <property type="protein sequence ID" value="PQA43676.1"/>
    <property type="molecule type" value="Genomic_DNA"/>
</dbReference>
<evidence type="ECO:0000313" key="4">
    <source>
        <dbReference type="Proteomes" id="UP000243900"/>
    </source>
</evidence>
<dbReference type="Proteomes" id="UP000243900">
    <property type="component" value="Unassembled WGS sequence"/>
</dbReference>
<reference evidence="4" key="1">
    <citation type="submission" date="2018-02" db="EMBL/GenBank/DDBJ databases">
        <title>Genome sequencing of Solimonas sp. HR-BB.</title>
        <authorList>
            <person name="Lee Y."/>
            <person name="Jeon C.O."/>
        </authorList>
    </citation>
    <scope>NUCLEOTIDE SEQUENCE [LARGE SCALE GENOMIC DNA]</scope>
    <source>
        <strain evidence="4">HR-E</strain>
    </source>
</reference>
<keyword evidence="4" id="KW-1185">Reference proteome</keyword>
<protein>
    <recommendedName>
        <fullName evidence="2">DUF2061 domain-containing protein</fullName>
    </recommendedName>
</protein>
<feature type="domain" description="DUF2061" evidence="2">
    <location>
        <begin position="1"/>
        <end position="52"/>
    </location>
</feature>
<dbReference type="OrthoDB" id="9133582at2"/>
<feature type="transmembrane region" description="Helical" evidence="1">
    <location>
        <begin position="12"/>
        <end position="35"/>
    </location>
</feature>
<dbReference type="AlphaFoldDB" id="A0A2P6ASV9"/>
<dbReference type="Pfam" id="PF09834">
    <property type="entry name" value="DUF2061"/>
    <property type="match status" value="1"/>
</dbReference>
<organism evidence="3 4">
    <name type="scientific">Amnimonas aquatica</name>
    <dbReference type="NCBI Taxonomy" id="2094561"/>
    <lineage>
        <taxon>Bacteria</taxon>
        <taxon>Pseudomonadati</taxon>
        <taxon>Pseudomonadota</taxon>
        <taxon>Gammaproteobacteria</taxon>
        <taxon>Moraxellales</taxon>
        <taxon>Moraxellaceae</taxon>
        <taxon>Amnimonas</taxon>
    </lineage>
</organism>
<comment type="caution">
    <text evidence="3">The sequence shown here is derived from an EMBL/GenBank/DDBJ whole genome shotgun (WGS) entry which is preliminary data.</text>
</comment>
<gene>
    <name evidence="3" type="ORF">C5O18_05175</name>
</gene>